<feature type="domain" description="DUF7344" evidence="1">
    <location>
        <begin position="54"/>
        <end position="83"/>
    </location>
</feature>
<gene>
    <name evidence="2" type="ORF">ACFPYI_18430</name>
</gene>
<dbReference type="RefSeq" id="WP_247417710.1">
    <property type="nucleotide sequence ID" value="NZ_JALLGW010000001.1"/>
</dbReference>
<sequence>MNVANTEGDTAVTTPTTDEAFTLLDDVLRRRLLVSLLSESSVEPDELVPQADGEVPTRLHHVHLPKLDDAEVVDWDRHRGVVSRGEAFDAVEPMLTLLADNPSKLPPGWL</sequence>
<dbReference type="EMBL" id="JBHSQH010000001">
    <property type="protein sequence ID" value="MFC5973311.1"/>
    <property type="molecule type" value="Genomic_DNA"/>
</dbReference>
<dbReference type="Pfam" id="PF24035">
    <property type="entry name" value="DUF7344"/>
    <property type="match status" value="1"/>
</dbReference>
<dbReference type="AlphaFoldDB" id="A0ABD5RS06"/>
<dbReference type="InterPro" id="IPR036388">
    <property type="entry name" value="WH-like_DNA-bd_sf"/>
</dbReference>
<dbReference type="Proteomes" id="UP001596099">
    <property type="component" value="Unassembled WGS sequence"/>
</dbReference>
<reference evidence="2 3" key="1">
    <citation type="journal article" date="2019" name="Int. J. Syst. Evol. Microbiol.">
        <title>The Global Catalogue of Microorganisms (GCM) 10K type strain sequencing project: providing services to taxonomists for standard genome sequencing and annotation.</title>
        <authorList>
            <consortium name="The Broad Institute Genomics Platform"/>
            <consortium name="The Broad Institute Genome Sequencing Center for Infectious Disease"/>
            <person name="Wu L."/>
            <person name="Ma J."/>
        </authorList>
    </citation>
    <scope>NUCLEOTIDE SEQUENCE [LARGE SCALE GENOMIC DNA]</scope>
    <source>
        <strain evidence="2 3">CGMCC 1.12543</strain>
    </source>
</reference>
<protein>
    <submittedName>
        <fullName evidence="2">Transcriptional regulator</fullName>
    </submittedName>
</protein>
<evidence type="ECO:0000313" key="3">
    <source>
        <dbReference type="Proteomes" id="UP001596099"/>
    </source>
</evidence>
<organism evidence="2 3">
    <name type="scientific">Halomarina salina</name>
    <dbReference type="NCBI Taxonomy" id="1872699"/>
    <lineage>
        <taxon>Archaea</taxon>
        <taxon>Methanobacteriati</taxon>
        <taxon>Methanobacteriota</taxon>
        <taxon>Stenosarchaea group</taxon>
        <taxon>Halobacteria</taxon>
        <taxon>Halobacteriales</taxon>
        <taxon>Natronomonadaceae</taxon>
        <taxon>Halomarina</taxon>
    </lineage>
</organism>
<keyword evidence="3" id="KW-1185">Reference proteome</keyword>
<evidence type="ECO:0000313" key="2">
    <source>
        <dbReference type="EMBL" id="MFC5973311.1"/>
    </source>
</evidence>
<dbReference type="InterPro" id="IPR055768">
    <property type="entry name" value="DUF7344"/>
</dbReference>
<evidence type="ECO:0000259" key="1">
    <source>
        <dbReference type="Pfam" id="PF24035"/>
    </source>
</evidence>
<name>A0ABD5RS06_9EURY</name>
<comment type="caution">
    <text evidence="2">The sequence shown here is derived from an EMBL/GenBank/DDBJ whole genome shotgun (WGS) entry which is preliminary data.</text>
</comment>
<accession>A0ABD5RS06</accession>
<dbReference type="Gene3D" id="1.10.10.10">
    <property type="entry name" value="Winged helix-like DNA-binding domain superfamily/Winged helix DNA-binding domain"/>
    <property type="match status" value="1"/>
</dbReference>
<proteinExistence type="predicted"/>